<dbReference type="Proteomes" id="UP000239735">
    <property type="component" value="Unassembled WGS sequence"/>
</dbReference>
<proteinExistence type="predicted"/>
<dbReference type="AlphaFoldDB" id="A0A2N9L7K1"/>
<feature type="region of interest" description="Disordered" evidence="1">
    <location>
        <begin position="149"/>
        <end position="175"/>
    </location>
</feature>
<protein>
    <submittedName>
        <fullName evidence="2">Uncharacterized protein</fullName>
    </submittedName>
</protein>
<dbReference type="EMBL" id="OKRB01000078">
    <property type="protein sequence ID" value="SPE19211.1"/>
    <property type="molecule type" value="Genomic_DNA"/>
</dbReference>
<dbReference type="OrthoDB" id="118450at2"/>
<reference evidence="3" key="1">
    <citation type="submission" date="2018-02" db="EMBL/GenBank/DDBJ databases">
        <authorList>
            <person name="Hausmann B."/>
        </authorList>
    </citation>
    <scope>NUCLEOTIDE SEQUENCE [LARGE SCALE GENOMIC DNA]</scope>
    <source>
        <strain evidence="3">Peat soil MAG SbA5</strain>
    </source>
</reference>
<gene>
    <name evidence="2" type="ORF">SBA5_220057</name>
</gene>
<sequence length="175" mass="19309">MASARKPVIVSKFSRDWFAGHAGSDFGQQEPELEILDLTGKVVRVHWGQVKWVCYVRDLPTGSSDQANPERLLRKRFSIRPRTAGLWLRLTLNDGDELEGLAANDRSLIDGAGLLLTPPDTRSNTQRIYVPRSAIQSLEVLSLIGAASRKRAESSKPGGEQPDLFGGQNESDQAR</sequence>
<dbReference type="Pfam" id="PF22478">
    <property type="entry name" value="DUF6982"/>
    <property type="match status" value="1"/>
</dbReference>
<evidence type="ECO:0000313" key="2">
    <source>
        <dbReference type="EMBL" id="SPE19211.1"/>
    </source>
</evidence>
<accession>A0A2N9L7K1</accession>
<evidence type="ECO:0000256" key="1">
    <source>
        <dbReference type="SAM" id="MobiDB-lite"/>
    </source>
</evidence>
<evidence type="ECO:0000313" key="3">
    <source>
        <dbReference type="Proteomes" id="UP000239735"/>
    </source>
</evidence>
<organism evidence="2 3">
    <name type="scientific">Candidatus Sulfuritelmatomonas gaucii</name>
    <dbReference type="NCBI Taxonomy" id="2043161"/>
    <lineage>
        <taxon>Bacteria</taxon>
        <taxon>Pseudomonadati</taxon>
        <taxon>Acidobacteriota</taxon>
        <taxon>Terriglobia</taxon>
        <taxon>Terriglobales</taxon>
        <taxon>Acidobacteriaceae</taxon>
        <taxon>Candidatus Sulfuritelmatomonas</taxon>
    </lineage>
</organism>
<name>A0A2N9L7K1_9BACT</name>
<dbReference type="InterPro" id="IPR054251">
    <property type="entry name" value="DUF6982"/>
</dbReference>